<evidence type="ECO:0000256" key="1">
    <source>
        <dbReference type="SAM" id="MobiDB-lite"/>
    </source>
</evidence>
<feature type="non-terminal residue" evidence="2">
    <location>
        <position position="125"/>
    </location>
</feature>
<accession>A0AAD3NSQ0</accession>
<reference evidence="2" key="1">
    <citation type="submission" date="2022-12" db="EMBL/GenBank/DDBJ databases">
        <title>Chromosome-Level Genome Assembly of Japanese Cedar (Cryptomeriajaponica D. Don).</title>
        <authorList>
            <person name="Fujino T."/>
            <person name="Yamaguchi K."/>
            <person name="Yokoyama T."/>
            <person name="Hamanaka T."/>
            <person name="Harazono Y."/>
            <person name="Kamada H."/>
            <person name="Kobayashi W."/>
            <person name="Ujino-Ihara T."/>
            <person name="Uchiyama K."/>
            <person name="Matsumoto A."/>
            <person name="Izuno A."/>
            <person name="Tsumura Y."/>
            <person name="Toyoda A."/>
            <person name="Shigenobu S."/>
            <person name="Moriguchi Y."/>
            <person name="Ueno S."/>
            <person name="Kasahara M."/>
        </authorList>
    </citation>
    <scope>NUCLEOTIDE SEQUENCE</scope>
</reference>
<proteinExistence type="predicted"/>
<organism evidence="2 3">
    <name type="scientific">Cryptomeria japonica</name>
    <name type="common">Japanese cedar</name>
    <name type="synonym">Cupressus japonica</name>
    <dbReference type="NCBI Taxonomy" id="3369"/>
    <lineage>
        <taxon>Eukaryota</taxon>
        <taxon>Viridiplantae</taxon>
        <taxon>Streptophyta</taxon>
        <taxon>Embryophyta</taxon>
        <taxon>Tracheophyta</taxon>
        <taxon>Spermatophyta</taxon>
        <taxon>Pinopsida</taxon>
        <taxon>Pinidae</taxon>
        <taxon>Conifers II</taxon>
        <taxon>Cupressales</taxon>
        <taxon>Cupressaceae</taxon>
        <taxon>Cryptomeria</taxon>
    </lineage>
</organism>
<dbReference type="Proteomes" id="UP001234787">
    <property type="component" value="Unassembled WGS sequence"/>
</dbReference>
<evidence type="ECO:0000313" key="3">
    <source>
        <dbReference type="Proteomes" id="UP001234787"/>
    </source>
</evidence>
<dbReference type="AlphaFoldDB" id="A0AAD3NSQ0"/>
<keyword evidence="3" id="KW-1185">Reference proteome</keyword>
<feature type="compositionally biased region" description="Basic and acidic residues" evidence="1">
    <location>
        <begin position="114"/>
        <end position="125"/>
    </location>
</feature>
<name>A0AAD3NSQ0_CRYJA</name>
<evidence type="ECO:0000313" key="2">
    <source>
        <dbReference type="EMBL" id="GLJ58681.1"/>
    </source>
</evidence>
<gene>
    <name evidence="2" type="ORF">SUGI_1467240</name>
</gene>
<comment type="caution">
    <text evidence="2">The sequence shown here is derived from an EMBL/GenBank/DDBJ whole genome shotgun (WGS) entry which is preliminary data.</text>
</comment>
<feature type="region of interest" description="Disordered" evidence="1">
    <location>
        <begin position="106"/>
        <end position="125"/>
    </location>
</feature>
<dbReference type="EMBL" id="BSEH01000479">
    <property type="protein sequence ID" value="GLJ58681.1"/>
    <property type="molecule type" value="Genomic_DNA"/>
</dbReference>
<protein>
    <submittedName>
        <fullName evidence="2">Uncharacterized protein</fullName>
    </submittedName>
</protein>
<sequence length="125" mass="14358">MIAVLLLELRLPKQPLMGAQFNCSHRLDRATHLTSTALRANEPSDRKEWVPAATSIDHAFHNRDLILQYSIDDAFHECFDSRQHQSADQQHPIALDILWGRGIDSIRNMPEGTRTPELELRPPRE</sequence>